<dbReference type="Proteomes" id="UP000799770">
    <property type="component" value="Unassembled WGS sequence"/>
</dbReference>
<evidence type="ECO:0000259" key="1">
    <source>
        <dbReference type="PROSITE" id="PS50181"/>
    </source>
</evidence>
<dbReference type="InterPro" id="IPR032675">
    <property type="entry name" value="LRR_dom_sf"/>
</dbReference>
<dbReference type="OrthoDB" id="3750626at2759"/>
<dbReference type="Gene3D" id="3.80.10.10">
    <property type="entry name" value="Ribonuclease Inhibitor"/>
    <property type="match status" value="1"/>
</dbReference>
<sequence length="499" mass="56197">MPQFPDLPSELLLQIFEDVEPERLIQYCYVSRRIRDVAQPCLYEWIIFNGSQYLLLERLWSFTRTMLGRPDLAPRVKRMTIDLSGTAGVLQLDERLEDLQLFHTALPGLDPSSKSTTVGYAQLLAVLSVRLPALEYLKLHIEKSFPEDLSYLLQQARDISPSAIFPALKVLMLKGYDGYFSLSDALPLLVLPTLRTVVASMFLASYGPDFPSTSLDNLTVIHATSVELLNCSIEERNFQNLIKACRNLKVLKYASAQFSAFQINHHHGPMHRLLTPHRFVQALSPRSDTLVRLSLTYYPPDGTTNNSSATELATLKQFHQLKFISIQIDLWAALRDKLPANLVAVELTVSSQRYDVERDFFRHLFMAKDLWMPGIKIISLQRTAAVDAAKLIKQHAREQHTSGYTIWHETEYGYRRDAVELPIDSGFVVELTHRIATSVVAIHSRTLGALLGGDGELGREALGHGLEGGTGWSRPSEIDQATKLPILQCRCTQAEDLLA</sequence>
<keyword evidence="3" id="KW-1185">Reference proteome</keyword>
<proteinExistence type="predicted"/>
<gene>
    <name evidence="2" type="ORF">BDV96DRAFT_583121</name>
</gene>
<dbReference type="SUPFAM" id="SSF81383">
    <property type="entry name" value="F-box domain"/>
    <property type="match status" value="1"/>
</dbReference>
<dbReference type="EMBL" id="ML977336">
    <property type="protein sequence ID" value="KAF2110906.1"/>
    <property type="molecule type" value="Genomic_DNA"/>
</dbReference>
<evidence type="ECO:0000313" key="3">
    <source>
        <dbReference type="Proteomes" id="UP000799770"/>
    </source>
</evidence>
<dbReference type="InterPro" id="IPR036047">
    <property type="entry name" value="F-box-like_dom_sf"/>
</dbReference>
<feature type="domain" description="F-box" evidence="1">
    <location>
        <begin position="1"/>
        <end position="48"/>
    </location>
</feature>
<accession>A0A6A5YV87</accession>
<evidence type="ECO:0000313" key="2">
    <source>
        <dbReference type="EMBL" id="KAF2110906.1"/>
    </source>
</evidence>
<dbReference type="AlphaFoldDB" id="A0A6A5YV87"/>
<name>A0A6A5YV87_9PLEO</name>
<dbReference type="Pfam" id="PF24969">
    <property type="entry name" value="LRR_15"/>
    <property type="match status" value="1"/>
</dbReference>
<dbReference type="Pfam" id="PF12937">
    <property type="entry name" value="F-box-like"/>
    <property type="match status" value="1"/>
</dbReference>
<protein>
    <recommendedName>
        <fullName evidence="1">F-box domain-containing protein</fullName>
    </recommendedName>
</protein>
<dbReference type="InterPro" id="IPR056867">
    <property type="entry name" value="LRR_15"/>
</dbReference>
<organism evidence="2 3">
    <name type="scientific">Lophiotrema nucula</name>
    <dbReference type="NCBI Taxonomy" id="690887"/>
    <lineage>
        <taxon>Eukaryota</taxon>
        <taxon>Fungi</taxon>
        <taxon>Dikarya</taxon>
        <taxon>Ascomycota</taxon>
        <taxon>Pezizomycotina</taxon>
        <taxon>Dothideomycetes</taxon>
        <taxon>Pleosporomycetidae</taxon>
        <taxon>Pleosporales</taxon>
        <taxon>Lophiotremataceae</taxon>
        <taxon>Lophiotrema</taxon>
    </lineage>
</organism>
<dbReference type="PROSITE" id="PS50181">
    <property type="entry name" value="FBOX"/>
    <property type="match status" value="1"/>
</dbReference>
<reference evidence="2" key="1">
    <citation type="journal article" date="2020" name="Stud. Mycol.">
        <title>101 Dothideomycetes genomes: a test case for predicting lifestyles and emergence of pathogens.</title>
        <authorList>
            <person name="Haridas S."/>
            <person name="Albert R."/>
            <person name="Binder M."/>
            <person name="Bloem J."/>
            <person name="Labutti K."/>
            <person name="Salamov A."/>
            <person name="Andreopoulos B."/>
            <person name="Baker S."/>
            <person name="Barry K."/>
            <person name="Bills G."/>
            <person name="Bluhm B."/>
            <person name="Cannon C."/>
            <person name="Castanera R."/>
            <person name="Culley D."/>
            <person name="Daum C."/>
            <person name="Ezra D."/>
            <person name="Gonzalez J."/>
            <person name="Henrissat B."/>
            <person name="Kuo A."/>
            <person name="Liang C."/>
            <person name="Lipzen A."/>
            <person name="Lutzoni F."/>
            <person name="Magnuson J."/>
            <person name="Mondo S."/>
            <person name="Nolan M."/>
            <person name="Ohm R."/>
            <person name="Pangilinan J."/>
            <person name="Park H.-J."/>
            <person name="Ramirez L."/>
            <person name="Alfaro M."/>
            <person name="Sun H."/>
            <person name="Tritt A."/>
            <person name="Yoshinaga Y."/>
            <person name="Zwiers L.-H."/>
            <person name="Turgeon B."/>
            <person name="Goodwin S."/>
            <person name="Spatafora J."/>
            <person name="Crous P."/>
            <person name="Grigoriev I."/>
        </authorList>
    </citation>
    <scope>NUCLEOTIDE SEQUENCE</scope>
    <source>
        <strain evidence="2">CBS 627.86</strain>
    </source>
</reference>
<dbReference type="InterPro" id="IPR001810">
    <property type="entry name" value="F-box_dom"/>
</dbReference>